<dbReference type="Pfam" id="PF14368">
    <property type="entry name" value="LTP_2"/>
    <property type="match status" value="1"/>
</dbReference>
<feature type="chain" id="PRO_5017084861" description="Bifunctional inhibitor/plant lipid transfer protein/seed storage helical domain-containing protein" evidence="4">
    <location>
        <begin position="24"/>
        <end position="100"/>
    </location>
</feature>
<dbReference type="KEGG" id="sita:101753790"/>
<keyword evidence="4" id="KW-0732">Signal</keyword>
<dbReference type="GO" id="GO:0006869">
    <property type="term" value="P:lipid transport"/>
    <property type="evidence" value="ECO:0007669"/>
    <property type="project" value="InterPro"/>
</dbReference>
<dbReference type="EMBL" id="CM003536">
    <property type="protein sequence ID" value="RCV42221.1"/>
    <property type="molecule type" value="Genomic_DNA"/>
</dbReference>
<comment type="similarity">
    <text evidence="1">Belongs to the plant LTP family. B11E subfamily.</text>
</comment>
<evidence type="ECO:0000256" key="4">
    <source>
        <dbReference type="SAM" id="SignalP"/>
    </source>
</evidence>
<dbReference type="OrthoDB" id="665742at2759"/>
<proteinExistence type="inferred from homology"/>
<name>A0A368SIL5_SETIT</name>
<keyword evidence="2" id="KW-0813">Transport</keyword>
<reference evidence="6" key="1">
    <citation type="journal article" date="2012" name="Nat. Biotechnol.">
        <title>Reference genome sequence of the model plant Setaria.</title>
        <authorList>
            <person name="Bennetzen J.L."/>
            <person name="Schmutz J."/>
            <person name="Wang H."/>
            <person name="Percifield R."/>
            <person name="Hawkins J."/>
            <person name="Pontaroli A.C."/>
            <person name="Estep M."/>
            <person name="Feng L."/>
            <person name="Vaughn J.N."/>
            <person name="Grimwood J."/>
            <person name="Jenkins J."/>
            <person name="Barry K."/>
            <person name="Lindquist E."/>
            <person name="Hellsten U."/>
            <person name="Deshpande S."/>
            <person name="Wang X."/>
            <person name="Wu X."/>
            <person name="Mitros T."/>
            <person name="Triplett J."/>
            <person name="Yang X."/>
            <person name="Ye C.Y."/>
            <person name="Mauro-Herrera M."/>
            <person name="Wang L."/>
            <person name="Li P."/>
            <person name="Sharma M."/>
            <person name="Sharma R."/>
            <person name="Ronald P.C."/>
            <person name="Panaud O."/>
            <person name="Kellogg E.A."/>
            <person name="Brutnell T.P."/>
            <person name="Doust A.N."/>
            <person name="Tuskan G.A."/>
            <person name="Rokhsar D."/>
            <person name="Devos K.M."/>
        </authorList>
    </citation>
    <scope>NUCLEOTIDE SEQUENCE [LARGE SCALE GENOMIC DNA]</scope>
    <source>
        <strain evidence="6">Yugu1</strain>
    </source>
</reference>
<accession>A0A368SIL5</accession>
<dbReference type="Gene3D" id="1.10.110.10">
    <property type="entry name" value="Plant lipid-transfer and hydrophobic proteins"/>
    <property type="match status" value="1"/>
</dbReference>
<keyword evidence="3" id="KW-0446">Lipid-binding</keyword>
<feature type="domain" description="Bifunctional inhibitor/plant lipid transfer protein/seed storage helical" evidence="5">
    <location>
        <begin position="16"/>
        <end position="96"/>
    </location>
</feature>
<dbReference type="STRING" id="4555.A0A368SIL5"/>
<dbReference type="AlphaFoldDB" id="A0A368SIL5"/>
<dbReference type="InterPro" id="IPR016140">
    <property type="entry name" value="Bifunc_inhib/LTP/seed_store"/>
</dbReference>
<protein>
    <recommendedName>
        <fullName evidence="5">Bifunctional inhibitor/plant lipid transfer protein/seed storage helical domain-containing protein</fullName>
    </recommendedName>
</protein>
<evidence type="ECO:0000313" key="6">
    <source>
        <dbReference type="EMBL" id="RCV42221.1"/>
    </source>
</evidence>
<gene>
    <name evidence="6" type="ORF">SETIT_9G199200v2</name>
</gene>
<evidence type="ECO:0000259" key="5">
    <source>
        <dbReference type="Pfam" id="PF14368"/>
    </source>
</evidence>
<evidence type="ECO:0000256" key="1">
    <source>
        <dbReference type="ARBA" id="ARBA00009707"/>
    </source>
</evidence>
<dbReference type="PANTHER" id="PTHR33214:SF50">
    <property type="entry name" value="LIPID-TRANSFER PROTEIN 2G, PUTATIVE, EXPRESSED-RELATED"/>
    <property type="match status" value="1"/>
</dbReference>
<dbReference type="InterPro" id="IPR036312">
    <property type="entry name" value="Bifun_inhib/LTP/seed_sf"/>
</dbReference>
<evidence type="ECO:0000256" key="3">
    <source>
        <dbReference type="ARBA" id="ARBA00023121"/>
    </source>
</evidence>
<feature type="signal peptide" evidence="4">
    <location>
        <begin position="1"/>
        <end position="23"/>
    </location>
</feature>
<reference evidence="6" key="2">
    <citation type="submission" date="2015-07" db="EMBL/GenBank/DDBJ databases">
        <authorList>
            <person name="Noorani M."/>
        </authorList>
    </citation>
    <scope>NUCLEOTIDE SEQUENCE</scope>
    <source>
        <strain evidence="6">Yugu1</strain>
    </source>
</reference>
<dbReference type="GO" id="GO:0008289">
    <property type="term" value="F:lipid binding"/>
    <property type="evidence" value="ECO:0007669"/>
    <property type="project" value="UniProtKB-KW"/>
</dbReference>
<organism evidence="6">
    <name type="scientific">Setaria italica</name>
    <name type="common">Foxtail millet</name>
    <name type="synonym">Panicum italicum</name>
    <dbReference type="NCBI Taxonomy" id="4555"/>
    <lineage>
        <taxon>Eukaryota</taxon>
        <taxon>Viridiplantae</taxon>
        <taxon>Streptophyta</taxon>
        <taxon>Embryophyta</taxon>
        <taxon>Tracheophyta</taxon>
        <taxon>Spermatophyta</taxon>
        <taxon>Magnoliopsida</taxon>
        <taxon>Liliopsida</taxon>
        <taxon>Poales</taxon>
        <taxon>Poaceae</taxon>
        <taxon>PACMAD clade</taxon>
        <taxon>Panicoideae</taxon>
        <taxon>Panicodae</taxon>
        <taxon>Paniceae</taxon>
        <taxon>Cenchrinae</taxon>
        <taxon>Setaria</taxon>
    </lineage>
</organism>
<evidence type="ECO:0000256" key="2">
    <source>
        <dbReference type="ARBA" id="ARBA00022448"/>
    </source>
</evidence>
<dbReference type="InterPro" id="IPR033872">
    <property type="entry name" value="nsLTP2"/>
</dbReference>
<dbReference type="PANTHER" id="PTHR33214">
    <property type="entry name" value="BIFUNCTIONAL INHIBITOR/LIPID-TRANSFER PROTEIN/SEED STORAGE 2S ALBUMIN SUPERFAMILY PROTEIN"/>
    <property type="match status" value="1"/>
</dbReference>
<dbReference type="SUPFAM" id="SSF47699">
    <property type="entry name" value="Bifunctional inhibitor/lipid-transfer protein/seed storage 2S albumin"/>
    <property type="match status" value="1"/>
</dbReference>
<sequence length="100" mass="10429">MAKAVAVLAALVLLVAAMGVADAAPAPAPAQQCDATRLADCAFAFLFGTTPLKSCCDSLREEQKGCLCVYARDPQYSGFLTTSTTVRNALAYCKVAYPSC</sequence>